<keyword evidence="1" id="KW-1133">Transmembrane helix</keyword>
<dbReference type="AlphaFoldDB" id="A0A5M6CWP2"/>
<proteinExistence type="predicted"/>
<dbReference type="EMBL" id="VWSG01000002">
    <property type="protein sequence ID" value="KAA5537659.1"/>
    <property type="molecule type" value="Genomic_DNA"/>
</dbReference>
<dbReference type="PANTHER" id="PTHR34473:SF2">
    <property type="entry name" value="UPF0699 TRANSMEMBRANE PROTEIN YDBT"/>
    <property type="match status" value="1"/>
</dbReference>
<evidence type="ECO:0000313" key="3">
    <source>
        <dbReference type="EMBL" id="KAA5537659.1"/>
    </source>
</evidence>
<sequence length="174" mass="20108">MFENTLVELDEIPQYQEITFSGLHNNYKKIVVLNSLITLLLGVGICIVLFFLIDEIEKLFAIISILVISALLALLPLISYKKKKYAFRKHDVLFKKGLIFKTTHISPYIRLQHVVIKQGWYAKKLGLATLVMYTAANNFSDISIPGLTLEEAERWKFFLMNRIQELNDESENQL</sequence>
<gene>
    <name evidence="3" type="ORF">F0460_03000</name>
</gene>
<organism evidence="3 4">
    <name type="scientific">Paenimyroides baculatum</name>
    <dbReference type="NCBI Taxonomy" id="2608000"/>
    <lineage>
        <taxon>Bacteria</taxon>
        <taxon>Pseudomonadati</taxon>
        <taxon>Bacteroidota</taxon>
        <taxon>Flavobacteriia</taxon>
        <taxon>Flavobacteriales</taxon>
        <taxon>Flavobacteriaceae</taxon>
        <taxon>Paenimyroides</taxon>
    </lineage>
</organism>
<protein>
    <submittedName>
        <fullName evidence="3">PH domain-containing protein</fullName>
    </submittedName>
</protein>
<reference evidence="3 4" key="1">
    <citation type="submission" date="2019-09" db="EMBL/GenBank/DDBJ databases">
        <title>Genome sequence and assembly of Flavobacterium sp.</title>
        <authorList>
            <person name="Chhetri G."/>
        </authorList>
    </citation>
    <scope>NUCLEOTIDE SEQUENCE [LARGE SCALE GENOMIC DNA]</scope>
    <source>
        <strain evidence="3 4">SNL9</strain>
    </source>
</reference>
<comment type="caution">
    <text evidence="3">The sequence shown here is derived from an EMBL/GenBank/DDBJ whole genome shotgun (WGS) entry which is preliminary data.</text>
</comment>
<name>A0A5M6CWP2_9FLAO</name>
<dbReference type="Proteomes" id="UP000325141">
    <property type="component" value="Unassembled WGS sequence"/>
</dbReference>
<feature type="transmembrane region" description="Helical" evidence="1">
    <location>
        <begin position="30"/>
        <end position="53"/>
    </location>
</feature>
<keyword evidence="4" id="KW-1185">Reference proteome</keyword>
<dbReference type="Pfam" id="PF03703">
    <property type="entry name" value="bPH_2"/>
    <property type="match status" value="1"/>
</dbReference>
<dbReference type="RefSeq" id="WP_150010138.1">
    <property type="nucleotide sequence ID" value="NZ_VWSG01000002.1"/>
</dbReference>
<dbReference type="PANTHER" id="PTHR34473">
    <property type="entry name" value="UPF0699 TRANSMEMBRANE PROTEIN YDBS"/>
    <property type="match status" value="1"/>
</dbReference>
<accession>A0A5M6CWP2</accession>
<keyword evidence="1" id="KW-0812">Transmembrane</keyword>
<evidence type="ECO:0000256" key="1">
    <source>
        <dbReference type="SAM" id="Phobius"/>
    </source>
</evidence>
<evidence type="ECO:0000313" key="4">
    <source>
        <dbReference type="Proteomes" id="UP000325141"/>
    </source>
</evidence>
<feature type="transmembrane region" description="Helical" evidence="1">
    <location>
        <begin position="59"/>
        <end position="80"/>
    </location>
</feature>
<feature type="domain" description="YdbS-like PH" evidence="2">
    <location>
        <begin position="80"/>
        <end position="154"/>
    </location>
</feature>
<keyword evidence="1" id="KW-0472">Membrane</keyword>
<evidence type="ECO:0000259" key="2">
    <source>
        <dbReference type="Pfam" id="PF03703"/>
    </source>
</evidence>
<dbReference type="InterPro" id="IPR005182">
    <property type="entry name" value="YdbS-like_PH"/>
</dbReference>